<protein>
    <recommendedName>
        <fullName evidence="7 8">Glucosamine 6-phosphate N-acetyltransferase</fullName>
        <ecNumber evidence="3 8">2.3.1.4</ecNumber>
    </recommendedName>
</protein>
<dbReference type="GO" id="GO:0004343">
    <property type="term" value="F:glucosamine 6-phosphate N-acetyltransferase activity"/>
    <property type="evidence" value="ECO:0007669"/>
    <property type="project" value="UniProtKB-UniRule"/>
</dbReference>
<dbReference type="SUPFAM" id="SSF55729">
    <property type="entry name" value="Acyl-CoA N-acyltransferases (Nat)"/>
    <property type="match status" value="1"/>
</dbReference>
<dbReference type="VEuPathDB" id="FungiDB:DEHA2B05126g"/>
<dbReference type="InterPro" id="IPR000182">
    <property type="entry name" value="GNAT_dom"/>
</dbReference>
<comment type="catalytic activity">
    <reaction evidence="6 8">
        <text>D-glucosamine 6-phosphate + acetyl-CoA = N-acetyl-D-glucosamine 6-phosphate + CoA + H(+)</text>
        <dbReference type="Rhea" id="RHEA:10292"/>
        <dbReference type="ChEBI" id="CHEBI:15378"/>
        <dbReference type="ChEBI" id="CHEBI:57287"/>
        <dbReference type="ChEBI" id="CHEBI:57288"/>
        <dbReference type="ChEBI" id="CHEBI:57513"/>
        <dbReference type="ChEBI" id="CHEBI:58725"/>
        <dbReference type="EC" id="2.3.1.4"/>
    </reaction>
</comment>
<dbReference type="eggNOG" id="KOG3396">
    <property type="taxonomic scope" value="Eukaryota"/>
</dbReference>
<evidence type="ECO:0000256" key="5">
    <source>
        <dbReference type="ARBA" id="ARBA00023315"/>
    </source>
</evidence>
<evidence type="ECO:0000256" key="8">
    <source>
        <dbReference type="RuleBase" id="RU365086"/>
    </source>
</evidence>
<dbReference type="AlphaFoldDB" id="Q6BX84"/>
<dbReference type="OMA" id="NQRYDWI"/>
<evidence type="ECO:0000256" key="2">
    <source>
        <dbReference type="ARBA" id="ARBA00006048"/>
    </source>
</evidence>
<name>Q6BX84_DEBHA</name>
<dbReference type="UniPathway" id="UPA00113">
    <property type="reaction ID" value="UER00529"/>
</dbReference>
<comment type="pathway">
    <text evidence="1 8">Nucleotide-sugar biosynthesis; UDP-N-acetyl-alpha-D-glucosamine biosynthesis; N-acetyl-alpha-D-glucosamine 1-phosphate from alpha-D-glucosamine 6-phosphate (route I): step 1/2.</text>
</comment>
<dbReference type="EC" id="2.3.1.4" evidence="3 8"/>
<evidence type="ECO:0000259" key="9">
    <source>
        <dbReference type="PROSITE" id="PS51186"/>
    </source>
</evidence>
<dbReference type="OrthoDB" id="10039976at2759"/>
<dbReference type="PANTHER" id="PTHR13355">
    <property type="entry name" value="GLUCOSAMINE 6-PHOSPHATE N-ACETYLTRANSFERASE"/>
    <property type="match status" value="1"/>
</dbReference>
<dbReference type="STRING" id="284592.Q6BX84"/>
<dbReference type="PANTHER" id="PTHR13355:SF11">
    <property type="entry name" value="GLUCOSAMINE 6-PHOSPHATE N-ACETYLTRANSFERASE"/>
    <property type="match status" value="1"/>
</dbReference>
<evidence type="ECO:0000256" key="7">
    <source>
        <dbReference type="ARBA" id="ARBA00069869"/>
    </source>
</evidence>
<proteinExistence type="inferred from homology"/>
<dbReference type="GO" id="GO:0006048">
    <property type="term" value="P:UDP-N-acetylglucosamine biosynthetic process"/>
    <property type="evidence" value="ECO:0007669"/>
    <property type="project" value="UniProtKB-UniRule"/>
</dbReference>
<reference evidence="10 11" key="1">
    <citation type="journal article" date="2004" name="Nature">
        <title>Genome evolution in yeasts.</title>
        <authorList>
            <consortium name="Genolevures"/>
            <person name="Dujon B."/>
            <person name="Sherman D."/>
            <person name="Fischer G."/>
            <person name="Durrens P."/>
            <person name="Casaregola S."/>
            <person name="Lafontaine I."/>
            <person name="de Montigny J."/>
            <person name="Marck C."/>
            <person name="Neuveglise C."/>
            <person name="Talla E."/>
            <person name="Goffard N."/>
            <person name="Frangeul L."/>
            <person name="Aigle M."/>
            <person name="Anthouard V."/>
            <person name="Babour A."/>
            <person name="Barbe V."/>
            <person name="Barnay S."/>
            <person name="Blanchin S."/>
            <person name="Beckerich J.M."/>
            <person name="Beyne E."/>
            <person name="Bleykasten C."/>
            <person name="Boisrame A."/>
            <person name="Boyer J."/>
            <person name="Cattolico L."/>
            <person name="Confanioleri F."/>
            <person name="de Daruvar A."/>
            <person name="Despons L."/>
            <person name="Fabre E."/>
            <person name="Fairhead C."/>
            <person name="Ferry-Dumazet H."/>
            <person name="Groppi A."/>
            <person name="Hantraye F."/>
            <person name="Hennequin C."/>
            <person name="Jauniaux N."/>
            <person name="Joyet P."/>
            <person name="Kachouri R."/>
            <person name="Kerrest A."/>
            <person name="Koszul R."/>
            <person name="Lemaire M."/>
            <person name="Lesur I."/>
            <person name="Ma L."/>
            <person name="Muller H."/>
            <person name="Nicaud J.M."/>
            <person name="Nikolski M."/>
            <person name="Oztas S."/>
            <person name="Ozier-Kalogeropoulos O."/>
            <person name="Pellenz S."/>
            <person name="Potier S."/>
            <person name="Richard G.F."/>
            <person name="Straub M.L."/>
            <person name="Suleau A."/>
            <person name="Swennene D."/>
            <person name="Tekaia F."/>
            <person name="Wesolowski-Louvel M."/>
            <person name="Westhof E."/>
            <person name="Wirth B."/>
            <person name="Zeniou-Meyer M."/>
            <person name="Zivanovic I."/>
            <person name="Bolotin-Fukuhara M."/>
            <person name="Thierry A."/>
            <person name="Bouchier C."/>
            <person name="Caudron B."/>
            <person name="Scarpelli C."/>
            <person name="Gaillardin C."/>
            <person name="Weissenbach J."/>
            <person name="Wincker P."/>
            <person name="Souciet J.L."/>
        </authorList>
    </citation>
    <scope>NUCLEOTIDE SEQUENCE [LARGE SCALE GENOMIC DNA]</scope>
    <source>
        <strain evidence="11">ATCC 36239 / CBS 767 / BCRC 21394 / JCM 1990 / NBRC 0083 / IGC 2968</strain>
    </source>
</reference>
<accession>Q6BX84</accession>
<dbReference type="CDD" id="cd04301">
    <property type="entry name" value="NAT_SF"/>
    <property type="match status" value="1"/>
</dbReference>
<dbReference type="Pfam" id="PF00583">
    <property type="entry name" value="Acetyltransf_1"/>
    <property type="match status" value="1"/>
</dbReference>
<dbReference type="InterPro" id="IPR016181">
    <property type="entry name" value="Acyl_CoA_acyltransferase"/>
</dbReference>
<dbReference type="Proteomes" id="UP000000599">
    <property type="component" value="Chromosome B"/>
</dbReference>
<evidence type="ECO:0000256" key="4">
    <source>
        <dbReference type="ARBA" id="ARBA00022679"/>
    </source>
</evidence>
<dbReference type="InParanoid" id="Q6BX84"/>
<evidence type="ECO:0000313" key="11">
    <source>
        <dbReference type="Proteomes" id="UP000000599"/>
    </source>
</evidence>
<organism evidence="10 11">
    <name type="scientific">Debaryomyces hansenii (strain ATCC 36239 / CBS 767 / BCRC 21394 / JCM 1990 / NBRC 0083 / IGC 2968)</name>
    <name type="common">Yeast</name>
    <name type="synonym">Torulaspora hansenii</name>
    <dbReference type="NCBI Taxonomy" id="284592"/>
    <lineage>
        <taxon>Eukaryota</taxon>
        <taxon>Fungi</taxon>
        <taxon>Dikarya</taxon>
        <taxon>Ascomycota</taxon>
        <taxon>Saccharomycotina</taxon>
        <taxon>Pichiomycetes</taxon>
        <taxon>Debaryomycetaceae</taxon>
        <taxon>Debaryomyces</taxon>
    </lineage>
</organism>
<dbReference type="FunCoup" id="Q6BX84">
    <property type="interactions" value="465"/>
</dbReference>
<comment type="similarity">
    <text evidence="2 8">Belongs to the acetyltransferase family. GNA1 subfamily.</text>
</comment>
<evidence type="ECO:0000256" key="6">
    <source>
        <dbReference type="ARBA" id="ARBA00048964"/>
    </source>
</evidence>
<evidence type="ECO:0000256" key="1">
    <source>
        <dbReference type="ARBA" id="ARBA00004832"/>
    </source>
</evidence>
<sequence>MQLPEGYSFRQLQQNDYSNNYLETLKVLTTVGEISPELFADVFNNWQSLPEIYQPHVITNNDGTVVATGMLFIERKVIHECGSVGHIEDIAVAKSEQGKKLGFSMISGLTEVAKNKGCYKIILDCSPHNVKFYEKCGYKNDGVEMVKRFP</sequence>
<dbReference type="GeneID" id="2913752"/>
<dbReference type="KEGG" id="dha:DEHA2B05126g"/>
<evidence type="ECO:0000256" key="3">
    <source>
        <dbReference type="ARBA" id="ARBA00012703"/>
    </source>
</evidence>
<dbReference type="RefSeq" id="XP_457185.1">
    <property type="nucleotide sequence ID" value="XM_457185.1"/>
</dbReference>
<dbReference type="InterPro" id="IPR039143">
    <property type="entry name" value="GNPNAT1-like"/>
</dbReference>
<feature type="domain" description="N-acetyltransferase" evidence="9">
    <location>
        <begin position="7"/>
        <end position="150"/>
    </location>
</feature>
<dbReference type="HOGENOM" id="CLU_072095_3_0_1"/>
<keyword evidence="4 8" id="KW-0808">Transferase</keyword>
<gene>
    <name evidence="10" type="ordered locus">DEHA2B05126g</name>
</gene>
<dbReference type="FunFam" id="3.40.630.30:FF:000136">
    <property type="entry name" value="Glucosamine 6-phosphate N-acetyltransferase"/>
    <property type="match status" value="1"/>
</dbReference>
<dbReference type="PROSITE" id="PS51186">
    <property type="entry name" value="GNAT"/>
    <property type="match status" value="1"/>
</dbReference>
<evidence type="ECO:0000313" key="10">
    <source>
        <dbReference type="EMBL" id="CAG85180.1"/>
    </source>
</evidence>
<keyword evidence="5 8" id="KW-0012">Acyltransferase</keyword>
<dbReference type="Gene3D" id="3.40.630.30">
    <property type="match status" value="1"/>
</dbReference>
<dbReference type="EMBL" id="CR382134">
    <property type="protein sequence ID" value="CAG85180.1"/>
    <property type="molecule type" value="Genomic_DNA"/>
</dbReference>
<dbReference type="GO" id="GO:0004059">
    <property type="term" value="F:aralkylamine N-acetyltransferase activity"/>
    <property type="evidence" value="ECO:0007669"/>
    <property type="project" value="EnsemblFungi"/>
</dbReference>
<keyword evidence="11" id="KW-1185">Reference proteome</keyword>